<evidence type="ECO:0000259" key="2">
    <source>
        <dbReference type="SMART" id="SM00471"/>
    </source>
</evidence>
<comment type="caution">
    <text evidence="3">The sequence shown here is derived from an EMBL/GenBank/DDBJ whole genome shotgun (WGS) entry which is preliminary data.</text>
</comment>
<sequence length="317" mass="36468">MIYIENFQEGQHIIGHYLCKDKQAMKTRAGKTYYNVLLMDKTGTAMGKIWDMTPQIGDFNKQEFIKIDANVTVFQGDIQLNINRVRRSDEGEYDPADYMQVTKKDPQEMFLQILTRIDEVQNPYLKRLLESYFVEDEAFINKFMIHPAAKNVHHNFVGGLLEHVSTVMEICCYLGTLYSGVNRDLLIAGALFHDIGKMEELEPMPHNEYSDAGQLLGHIAIGYGMVRDRIRTIEGFPAELEQLLEHMILSHHGELEFGSPKVPSSMEAMILHLADNADAKMKMLEEFIGQDKSEGRWTAYNRLLARNFYKMEDETEG</sequence>
<dbReference type="Pfam" id="PF01966">
    <property type="entry name" value="HD"/>
    <property type="match status" value="1"/>
</dbReference>
<dbReference type="InterPro" id="IPR003607">
    <property type="entry name" value="HD/PDEase_dom"/>
</dbReference>
<dbReference type="EMBL" id="JACRSQ010000001">
    <property type="protein sequence ID" value="MBC8542086.1"/>
    <property type="molecule type" value="Genomic_DNA"/>
</dbReference>
<dbReference type="Gene3D" id="1.10.3210.10">
    <property type="entry name" value="Hypothetical protein af1432"/>
    <property type="match status" value="1"/>
</dbReference>
<dbReference type="PANTHER" id="PTHR37294">
    <property type="entry name" value="3'-5' EXORIBONUCLEASE YHAM"/>
    <property type="match status" value="1"/>
</dbReference>
<dbReference type="RefSeq" id="WP_177719728.1">
    <property type="nucleotide sequence ID" value="NZ_JACRSQ010000001.1"/>
</dbReference>
<evidence type="ECO:0000256" key="1">
    <source>
        <dbReference type="ARBA" id="ARBA00022801"/>
    </source>
</evidence>
<dbReference type="Gene3D" id="2.40.50.140">
    <property type="entry name" value="Nucleic acid-binding proteins"/>
    <property type="match status" value="1"/>
</dbReference>
<feature type="domain" description="HD/PDEase" evidence="2">
    <location>
        <begin position="156"/>
        <end position="289"/>
    </location>
</feature>
<dbReference type="AlphaFoldDB" id="A0A926DPE9"/>
<dbReference type="GO" id="GO:0016787">
    <property type="term" value="F:hydrolase activity"/>
    <property type="evidence" value="ECO:0007669"/>
    <property type="project" value="UniProtKB-KW"/>
</dbReference>
<dbReference type="SUPFAM" id="SSF109604">
    <property type="entry name" value="HD-domain/PDEase-like"/>
    <property type="match status" value="1"/>
</dbReference>
<protein>
    <submittedName>
        <fullName evidence="3">HD domain-containing protein</fullName>
    </submittedName>
</protein>
<dbReference type="CDD" id="cd04492">
    <property type="entry name" value="YhaM_OBF_like"/>
    <property type="match status" value="1"/>
</dbReference>
<dbReference type="InterPro" id="IPR050798">
    <property type="entry name" value="YhaM_exoribonuc/phosphodiest"/>
</dbReference>
<dbReference type="InterPro" id="IPR012340">
    <property type="entry name" value="NA-bd_OB-fold"/>
</dbReference>
<evidence type="ECO:0000313" key="4">
    <source>
        <dbReference type="Proteomes" id="UP000657006"/>
    </source>
</evidence>
<dbReference type="Proteomes" id="UP000657006">
    <property type="component" value="Unassembled WGS sequence"/>
</dbReference>
<proteinExistence type="predicted"/>
<keyword evidence="1" id="KW-0378">Hydrolase</keyword>
<dbReference type="SMART" id="SM00471">
    <property type="entry name" value="HDc"/>
    <property type="match status" value="1"/>
</dbReference>
<reference evidence="3" key="1">
    <citation type="submission" date="2020-08" db="EMBL/GenBank/DDBJ databases">
        <title>Genome public.</title>
        <authorList>
            <person name="Liu C."/>
            <person name="Sun Q."/>
        </authorList>
    </citation>
    <scope>NUCLEOTIDE SEQUENCE</scope>
    <source>
        <strain evidence="3">NSJ-32</strain>
    </source>
</reference>
<dbReference type="NCBIfam" id="TIGR00277">
    <property type="entry name" value="HDIG"/>
    <property type="match status" value="1"/>
</dbReference>
<gene>
    <name evidence="3" type="ORF">H8730_00785</name>
</gene>
<dbReference type="InterPro" id="IPR006674">
    <property type="entry name" value="HD_domain"/>
</dbReference>
<dbReference type="InterPro" id="IPR006675">
    <property type="entry name" value="HDIG_dom"/>
</dbReference>
<organism evidence="3 4">
    <name type="scientific">Bianquea renquensis</name>
    <dbReference type="NCBI Taxonomy" id="2763661"/>
    <lineage>
        <taxon>Bacteria</taxon>
        <taxon>Bacillati</taxon>
        <taxon>Bacillota</taxon>
        <taxon>Clostridia</taxon>
        <taxon>Eubacteriales</taxon>
        <taxon>Bianqueaceae</taxon>
        <taxon>Bianquea</taxon>
    </lineage>
</organism>
<dbReference type="GO" id="GO:0031125">
    <property type="term" value="P:rRNA 3'-end processing"/>
    <property type="evidence" value="ECO:0007669"/>
    <property type="project" value="TreeGrafter"/>
</dbReference>
<accession>A0A926DPE9</accession>
<dbReference type="PANTHER" id="PTHR37294:SF1">
    <property type="entry name" value="3'-5' EXORIBONUCLEASE YHAM"/>
    <property type="match status" value="1"/>
</dbReference>
<dbReference type="CDD" id="cd00077">
    <property type="entry name" value="HDc"/>
    <property type="match status" value="1"/>
</dbReference>
<name>A0A926DPE9_9FIRM</name>
<evidence type="ECO:0000313" key="3">
    <source>
        <dbReference type="EMBL" id="MBC8542086.1"/>
    </source>
</evidence>
<keyword evidence="4" id="KW-1185">Reference proteome</keyword>